<dbReference type="Pfam" id="PF07690">
    <property type="entry name" value="MFS_1"/>
    <property type="match status" value="1"/>
</dbReference>
<dbReference type="Proteomes" id="UP001368270">
    <property type="component" value="Unassembled WGS sequence"/>
</dbReference>
<name>A0ABU8QCU4_9RHOB</name>
<keyword evidence="5 6" id="KW-0472">Membrane</keyword>
<keyword evidence="4 6" id="KW-1133">Transmembrane helix</keyword>
<accession>A0ABU8QCU4</accession>
<keyword evidence="2" id="KW-0813">Transport</keyword>
<protein>
    <submittedName>
        <fullName evidence="8">Multidrug effflux MFS transporter</fullName>
    </submittedName>
</protein>
<evidence type="ECO:0000313" key="8">
    <source>
        <dbReference type="EMBL" id="MEJ5217237.1"/>
    </source>
</evidence>
<dbReference type="PROSITE" id="PS00216">
    <property type="entry name" value="SUGAR_TRANSPORT_1"/>
    <property type="match status" value="1"/>
</dbReference>
<dbReference type="CDD" id="cd17320">
    <property type="entry name" value="MFS_MdfA_MDR_like"/>
    <property type="match status" value="1"/>
</dbReference>
<evidence type="ECO:0000256" key="3">
    <source>
        <dbReference type="ARBA" id="ARBA00022692"/>
    </source>
</evidence>
<feature type="transmembrane region" description="Helical" evidence="6">
    <location>
        <begin position="162"/>
        <end position="184"/>
    </location>
</feature>
<reference evidence="8 9" key="1">
    <citation type="submission" date="2024-03" db="EMBL/GenBank/DDBJ databases">
        <title>Cognatishimia coralii sp. nov., a marine bacterium isolated from coral surrounding seawater.</title>
        <authorList>
            <person name="Liu X."/>
            <person name="Liu S."/>
            <person name="Sun H."/>
            <person name="Zhang Y."/>
        </authorList>
    </citation>
    <scope>NUCLEOTIDE SEQUENCE [LARGE SCALE GENOMIC DNA]</scope>
    <source>
        <strain evidence="8 9">D5M38</strain>
    </source>
</reference>
<evidence type="ECO:0000259" key="7">
    <source>
        <dbReference type="PROSITE" id="PS50850"/>
    </source>
</evidence>
<evidence type="ECO:0000256" key="5">
    <source>
        <dbReference type="ARBA" id="ARBA00023136"/>
    </source>
</evidence>
<organism evidence="8 9">
    <name type="scientific">Cognatishimia coralii</name>
    <dbReference type="NCBI Taxonomy" id="3083254"/>
    <lineage>
        <taxon>Bacteria</taxon>
        <taxon>Pseudomonadati</taxon>
        <taxon>Pseudomonadota</taxon>
        <taxon>Alphaproteobacteria</taxon>
        <taxon>Rhodobacterales</taxon>
        <taxon>Paracoccaceae</taxon>
        <taxon>Cognatishimia</taxon>
    </lineage>
</organism>
<feature type="transmembrane region" description="Helical" evidence="6">
    <location>
        <begin position="221"/>
        <end position="242"/>
    </location>
</feature>
<dbReference type="EMBL" id="JBBGAZ010000001">
    <property type="protein sequence ID" value="MEJ5217237.1"/>
    <property type="molecule type" value="Genomic_DNA"/>
</dbReference>
<dbReference type="PROSITE" id="PS50850">
    <property type="entry name" value="MFS"/>
    <property type="match status" value="1"/>
</dbReference>
<feature type="transmembrane region" description="Helical" evidence="6">
    <location>
        <begin position="12"/>
        <end position="37"/>
    </location>
</feature>
<dbReference type="InterPro" id="IPR011701">
    <property type="entry name" value="MFS"/>
</dbReference>
<feature type="transmembrane region" description="Helical" evidence="6">
    <location>
        <begin position="254"/>
        <end position="275"/>
    </location>
</feature>
<evidence type="ECO:0000256" key="2">
    <source>
        <dbReference type="ARBA" id="ARBA00022448"/>
    </source>
</evidence>
<comment type="caution">
    <text evidence="8">The sequence shown here is derived from an EMBL/GenBank/DDBJ whole genome shotgun (WGS) entry which is preliminary data.</text>
</comment>
<dbReference type="InterPro" id="IPR005829">
    <property type="entry name" value="Sugar_transporter_CS"/>
</dbReference>
<dbReference type="SUPFAM" id="SSF103473">
    <property type="entry name" value="MFS general substrate transporter"/>
    <property type="match status" value="1"/>
</dbReference>
<keyword evidence="9" id="KW-1185">Reference proteome</keyword>
<sequence>MTDQRRLSELEFIALTAMLFATIAFSIDAMLPALTVMGEELSPADPERATLVVGIFVLGMGIGTFFAGPLSDAFGRKPVILGGYVLYTIGAVMAATASSLESVLAGRLIQGLAVAGPRIAALAMVRDLYSGERMASISSYSMMIFVLVPAVAPLIGQQIMIAFGWRAIFVSFVLFAIVIGTWLATRQPETLQRENRVPISARAMGNAVVECLSNRVFRFSVTVLTLTFAGLFALISSVQPIYAESFGAAETFPYWFAGSALLAIPGNFLNGRLVLRYGMRLLVKSAVLGHLVMTILMLGLLLSGNMTILTFFIYSTSFMFSMSFVFPNLTALSMEPMGHIAGLAASVNGAISTILAAALAIPIGLAFDGTPRAVLIGTFIGLAISYALMLKLGPRPANEA</sequence>
<gene>
    <name evidence="8" type="ORF">WG622_03235</name>
</gene>
<feature type="domain" description="Major facilitator superfamily (MFS) profile" evidence="7">
    <location>
        <begin position="12"/>
        <end position="395"/>
    </location>
</feature>
<evidence type="ECO:0000256" key="6">
    <source>
        <dbReference type="SAM" id="Phobius"/>
    </source>
</evidence>
<evidence type="ECO:0000256" key="4">
    <source>
        <dbReference type="ARBA" id="ARBA00022989"/>
    </source>
</evidence>
<dbReference type="InterPro" id="IPR036259">
    <property type="entry name" value="MFS_trans_sf"/>
</dbReference>
<feature type="transmembrane region" description="Helical" evidence="6">
    <location>
        <begin position="282"/>
        <end position="302"/>
    </location>
</feature>
<comment type="subcellular location">
    <subcellularLocation>
        <location evidence="1">Membrane</location>
        <topology evidence="1">Multi-pass membrane protein</topology>
    </subcellularLocation>
</comment>
<feature type="transmembrane region" description="Helical" evidence="6">
    <location>
        <begin position="308"/>
        <end position="329"/>
    </location>
</feature>
<proteinExistence type="predicted"/>
<feature type="transmembrane region" description="Helical" evidence="6">
    <location>
        <begin position="104"/>
        <end position="125"/>
    </location>
</feature>
<feature type="transmembrane region" description="Helical" evidence="6">
    <location>
        <begin position="341"/>
        <end position="367"/>
    </location>
</feature>
<feature type="transmembrane region" description="Helical" evidence="6">
    <location>
        <begin position="137"/>
        <end position="156"/>
    </location>
</feature>
<dbReference type="PANTHER" id="PTHR23502:SF132">
    <property type="entry name" value="POLYAMINE TRANSPORTER 2-RELATED"/>
    <property type="match status" value="1"/>
</dbReference>
<feature type="transmembrane region" description="Helical" evidence="6">
    <location>
        <begin position="373"/>
        <end position="390"/>
    </location>
</feature>
<feature type="transmembrane region" description="Helical" evidence="6">
    <location>
        <begin position="49"/>
        <end position="67"/>
    </location>
</feature>
<dbReference type="InterPro" id="IPR020846">
    <property type="entry name" value="MFS_dom"/>
</dbReference>
<evidence type="ECO:0000313" key="9">
    <source>
        <dbReference type="Proteomes" id="UP001368270"/>
    </source>
</evidence>
<keyword evidence="3 6" id="KW-0812">Transmembrane</keyword>
<feature type="transmembrane region" description="Helical" evidence="6">
    <location>
        <begin position="79"/>
        <end position="98"/>
    </location>
</feature>
<dbReference type="RefSeq" id="WP_339402261.1">
    <property type="nucleotide sequence ID" value="NZ_JBBGAZ010000001.1"/>
</dbReference>
<evidence type="ECO:0000256" key="1">
    <source>
        <dbReference type="ARBA" id="ARBA00004141"/>
    </source>
</evidence>
<dbReference type="Gene3D" id="1.20.1720.10">
    <property type="entry name" value="Multidrug resistance protein D"/>
    <property type="match status" value="1"/>
</dbReference>
<dbReference type="PANTHER" id="PTHR23502">
    <property type="entry name" value="MAJOR FACILITATOR SUPERFAMILY"/>
    <property type="match status" value="1"/>
</dbReference>